<dbReference type="Proteomes" id="UP000586951">
    <property type="component" value="Unassembled WGS sequence"/>
</dbReference>
<dbReference type="PIRSF" id="PIRSF003230">
    <property type="entry name" value="YbgC"/>
    <property type="match status" value="1"/>
</dbReference>
<dbReference type="FunFam" id="3.10.129.10:FF:000026">
    <property type="entry name" value="Possible 4-hydroxybenzoyl-CoA thioesterase"/>
    <property type="match status" value="1"/>
</dbReference>
<dbReference type="SUPFAM" id="SSF54637">
    <property type="entry name" value="Thioesterase/thiol ester dehydrase-isomerase"/>
    <property type="match status" value="1"/>
</dbReference>
<dbReference type="AlphaFoldDB" id="A0A841ZUM0"/>
<organism evidence="3 4">
    <name type="scientific">Listeria booriae</name>
    <dbReference type="NCBI Taxonomy" id="1552123"/>
    <lineage>
        <taxon>Bacteria</taxon>
        <taxon>Bacillati</taxon>
        <taxon>Bacillota</taxon>
        <taxon>Bacilli</taxon>
        <taxon>Bacillales</taxon>
        <taxon>Listeriaceae</taxon>
        <taxon>Listeria</taxon>
    </lineage>
</organism>
<dbReference type="Pfam" id="PF13279">
    <property type="entry name" value="4HBT_2"/>
    <property type="match status" value="1"/>
</dbReference>
<protein>
    <submittedName>
        <fullName evidence="3">Acyl-CoA thioesterase</fullName>
    </submittedName>
</protein>
<evidence type="ECO:0000313" key="3">
    <source>
        <dbReference type="EMBL" id="MBC1564037.1"/>
    </source>
</evidence>
<accession>A0A841ZUM0</accession>
<dbReference type="PANTHER" id="PTHR31793:SF27">
    <property type="entry name" value="NOVEL THIOESTERASE SUPERFAMILY DOMAIN AND SAPOSIN A-TYPE DOMAIN CONTAINING PROTEIN (0610012H03RIK)"/>
    <property type="match status" value="1"/>
</dbReference>
<dbReference type="Gene3D" id="3.10.129.10">
    <property type="entry name" value="Hotdog Thioesterase"/>
    <property type="match status" value="1"/>
</dbReference>
<gene>
    <name evidence="3" type="ORF">HB907_01375</name>
</gene>
<dbReference type="InterPro" id="IPR050563">
    <property type="entry name" value="4-hydroxybenzoyl-CoA_TE"/>
</dbReference>
<dbReference type="CDD" id="cd00586">
    <property type="entry name" value="4HBT"/>
    <property type="match status" value="1"/>
</dbReference>
<dbReference type="EMBL" id="JAARRU010000001">
    <property type="protein sequence ID" value="MBC1564037.1"/>
    <property type="molecule type" value="Genomic_DNA"/>
</dbReference>
<keyword evidence="2" id="KW-0378">Hydrolase</keyword>
<dbReference type="PANTHER" id="PTHR31793">
    <property type="entry name" value="4-HYDROXYBENZOYL-COA THIOESTERASE FAMILY MEMBER"/>
    <property type="match status" value="1"/>
</dbReference>
<dbReference type="NCBIfam" id="TIGR00051">
    <property type="entry name" value="YbgC/FadM family acyl-CoA thioesterase"/>
    <property type="match status" value="1"/>
</dbReference>
<dbReference type="InterPro" id="IPR006684">
    <property type="entry name" value="YbgC/YbaW"/>
</dbReference>
<comment type="caution">
    <text evidence="3">The sequence shown here is derived from an EMBL/GenBank/DDBJ whole genome shotgun (WGS) entry which is preliminary data.</text>
</comment>
<evidence type="ECO:0000256" key="1">
    <source>
        <dbReference type="ARBA" id="ARBA00005953"/>
    </source>
</evidence>
<proteinExistence type="inferred from homology"/>
<reference evidence="3 4" key="1">
    <citation type="submission" date="2020-03" db="EMBL/GenBank/DDBJ databases">
        <title>Soil Listeria distribution.</title>
        <authorList>
            <person name="Liao J."/>
            <person name="Wiedmann M."/>
        </authorList>
    </citation>
    <scope>NUCLEOTIDE SEQUENCE [LARGE SCALE GENOMIC DNA]</scope>
    <source>
        <strain evidence="3 4">FSL L7-1427</strain>
    </source>
</reference>
<sequence>MIVKYHESTIVVRYAETDQMGIVYHANYLVWMEIGRTEFLESIGLRYFDMEQEGYISPVLDVHLSYKQAMKYGQTAVVKTWIKSYDGFRVVYGYEIRQQDGEQLHITGETEHIAVRKDDFKPVSMRRTFPKWHEAYLKAMSR</sequence>
<evidence type="ECO:0000256" key="2">
    <source>
        <dbReference type="ARBA" id="ARBA00022801"/>
    </source>
</evidence>
<dbReference type="InterPro" id="IPR029069">
    <property type="entry name" value="HotDog_dom_sf"/>
</dbReference>
<evidence type="ECO:0000313" key="4">
    <source>
        <dbReference type="Proteomes" id="UP000586951"/>
    </source>
</evidence>
<comment type="similarity">
    <text evidence="1">Belongs to the 4-hydroxybenzoyl-CoA thioesterase family.</text>
</comment>
<dbReference type="GO" id="GO:0047617">
    <property type="term" value="F:fatty acyl-CoA hydrolase activity"/>
    <property type="evidence" value="ECO:0007669"/>
    <property type="project" value="TreeGrafter"/>
</dbReference>
<name>A0A841ZUM0_9LIST</name>